<dbReference type="Gene3D" id="3.10.450.60">
    <property type="match status" value="1"/>
</dbReference>
<feature type="domain" description="Lipoxygenase" evidence="13">
    <location>
        <begin position="1"/>
        <end position="519"/>
    </location>
</feature>
<dbReference type="Pfam" id="PF00305">
    <property type="entry name" value="Lipoxygenase"/>
    <property type="match status" value="1"/>
</dbReference>
<comment type="similarity">
    <text evidence="2 12">Belongs to the lipoxygenase family.</text>
</comment>
<comment type="caution">
    <text evidence="14">The sequence shown here is derived from an EMBL/GenBank/DDBJ whole genome shotgun (WGS) entry which is preliminary data.</text>
</comment>
<evidence type="ECO:0000256" key="4">
    <source>
        <dbReference type="ARBA" id="ARBA00022723"/>
    </source>
</evidence>
<dbReference type="InterPro" id="IPR013819">
    <property type="entry name" value="LipOase_C"/>
</dbReference>
<keyword evidence="5" id="KW-0925">Oxylipin biosynthesis</keyword>
<reference evidence="14 15" key="1">
    <citation type="journal article" date="2023" name="G3 (Bethesda)">
        <title>A chromosome-length genome assembly and annotation of blackberry (Rubus argutus, cv. 'Hillquist').</title>
        <authorList>
            <person name="Bruna T."/>
            <person name="Aryal R."/>
            <person name="Dudchenko O."/>
            <person name="Sargent D.J."/>
            <person name="Mead D."/>
            <person name="Buti M."/>
            <person name="Cavallini A."/>
            <person name="Hytonen T."/>
            <person name="Andres J."/>
            <person name="Pham M."/>
            <person name="Weisz D."/>
            <person name="Mascagni F."/>
            <person name="Usai G."/>
            <person name="Natali L."/>
            <person name="Bassil N."/>
            <person name="Fernandez G.E."/>
            <person name="Lomsadze A."/>
            <person name="Armour M."/>
            <person name="Olukolu B."/>
            <person name="Poorten T."/>
            <person name="Britton C."/>
            <person name="Davik J."/>
            <person name="Ashrafi H."/>
            <person name="Aiden E.L."/>
            <person name="Borodovsky M."/>
            <person name="Worthington M."/>
        </authorList>
    </citation>
    <scope>NUCLEOTIDE SEQUENCE [LARGE SCALE GENOMIC DNA]</scope>
    <source>
        <strain evidence="14">PI 553951</strain>
    </source>
</reference>
<dbReference type="InterPro" id="IPR020834">
    <property type="entry name" value="LipOase_CS"/>
</dbReference>
<keyword evidence="8 12" id="KW-0560">Oxidoreductase</keyword>
<name>A0AAW1VR41_RUBAR</name>
<dbReference type="Gene3D" id="4.10.372.10">
    <property type="entry name" value="Lipoxygenase-1, Domain 3"/>
    <property type="match status" value="1"/>
</dbReference>
<gene>
    <name evidence="14" type="ORF">M0R45_002572</name>
</gene>
<keyword evidence="15" id="KW-1185">Reference proteome</keyword>
<evidence type="ECO:0000259" key="13">
    <source>
        <dbReference type="PROSITE" id="PS51393"/>
    </source>
</evidence>
<evidence type="ECO:0000256" key="11">
    <source>
        <dbReference type="ARBA" id="ARBA00023160"/>
    </source>
</evidence>
<dbReference type="PANTHER" id="PTHR11771">
    <property type="entry name" value="LIPOXYGENASE"/>
    <property type="match status" value="1"/>
</dbReference>
<dbReference type="GO" id="GO:0046872">
    <property type="term" value="F:metal ion binding"/>
    <property type="evidence" value="ECO:0007669"/>
    <property type="project" value="UniProtKB-KW"/>
</dbReference>
<evidence type="ECO:0000256" key="6">
    <source>
        <dbReference type="ARBA" id="ARBA00022832"/>
    </source>
</evidence>
<evidence type="ECO:0000256" key="9">
    <source>
        <dbReference type="ARBA" id="ARBA00023004"/>
    </source>
</evidence>
<evidence type="ECO:0000313" key="14">
    <source>
        <dbReference type="EMBL" id="KAK9906957.1"/>
    </source>
</evidence>
<dbReference type="Gene3D" id="1.20.245.10">
    <property type="entry name" value="Lipoxygenase-1, Domain 5"/>
    <property type="match status" value="1"/>
</dbReference>
<dbReference type="FunFam" id="1.20.245.10:FF:000002">
    <property type="entry name" value="Lipoxygenase"/>
    <property type="match status" value="1"/>
</dbReference>
<evidence type="ECO:0000256" key="8">
    <source>
        <dbReference type="ARBA" id="ARBA00023002"/>
    </source>
</evidence>
<dbReference type="GO" id="GO:0031408">
    <property type="term" value="P:oxylipin biosynthetic process"/>
    <property type="evidence" value="ECO:0007669"/>
    <property type="project" value="UniProtKB-KW"/>
</dbReference>
<evidence type="ECO:0000256" key="3">
    <source>
        <dbReference type="ARBA" id="ARBA00022516"/>
    </source>
</evidence>
<evidence type="ECO:0000256" key="10">
    <source>
        <dbReference type="ARBA" id="ARBA00023098"/>
    </source>
</evidence>
<dbReference type="GO" id="GO:0034440">
    <property type="term" value="P:lipid oxidation"/>
    <property type="evidence" value="ECO:0007669"/>
    <property type="project" value="InterPro"/>
</dbReference>
<keyword evidence="10" id="KW-0443">Lipid metabolism</keyword>
<evidence type="ECO:0000256" key="2">
    <source>
        <dbReference type="ARBA" id="ARBA00009419"/>
    </source>
</evidence>
<accession>A0AAW1VR41</accession>
<evidence type="ECO:0000313" key="15">
    <source>
        <dbReference type="Proteomes" id="UP001457282"/>
    </source>
</evidence>
<protein>
    <recommendedName>
        <fullName evidence="13">Lipoxygenase domain-containing protein</fullName>
    </recommendedName>
</protein>
<dbReference type="PROSITE" id="PS00711">
    <property type="entry name" value="LIPOXYGENASE_1"/>
    <property type="match status" value="1"/>
</dbReference>
<dbReference type="GO" id="GO:0006633">
    <property type="term" value="P:fatty acid biosynthetic process"/>
    <property type="evidence" value="ECO:0007669"/>
    <property type="project" value="UniProtKB-KW"/>
</dbReference>
<dbReference type="GO" id="GO:0016702">
    <property type="term" value="F:oxidoreductase activity, acting on single donors with incorporation of molecular oxygen, incorporation of two atoms of oxygen"/>
    <property type="evidence" value="ECO:0007669"/>
    <property type="project" value="InterPro"/>
</dbReference>
<evidence type="ECO:0000256" key="5">
    <source>
        <dbReference type="ARBA" id="ARBA00022767"/>
    </source>
</evidence>
<dbReference type="InterPro" id="IPR027433">
    <property type="entry name" value="Lipoxygenase_dom_3"/>
</dbReference>
<dbReference type="InterPro" id="IPR036226">
    <property type="entry name" value="LipOase_C_sf"/>
</dbReference>
<sequence>MHFQQLPADRNVKGYSDINGLYTDSSSLQSKTQPGTQILNKVQEFLKFDPPKFNSRETYCVTDDQFGRQTVAGINPLSIERLKVFPPVSKLEPSIYGPQESALKEEHIRDQLNGMSIQQALEENKLFILDYHDIFLPFIQQPSKVLTPPIDATTSWHWQLGKAHVCSNDAGVHQLVHHWLRTHACIEPFIIAANRQLSVMHPIYKLLKPHLRCTLKVNAMARKDLINAGGIIESNFTPAKYCMEFSCAAYRDWWRFDLEGLPADLIRRGIAIPDPSQVHGLRLLIEDYPYATDGLLIWSAIETLVQSYVNYYYPNASLVTSDTELQAWYNESINLGHADLRDASWWPKLSTPEDLISILTTIIWITSAQHAALNFGQYPYGGYVPTRPPHMRRLIPNKNDSEYASFMRDPQQYFVSSLPSSFEATKYMAVIDIISAHSPDEEYIGERKDLSNWSADTEITEAFYRFSVEMRRIEKEIERRNGDSNLRNRCGAGVSPYELLMPSSEPGVTCRGVPNSITV</sequence>
<comment type="cofactor">
    <cofactor evidence="1 12">
        <name>Fe cation</name>
        <dbReference type="ChEBI" id="CHEBI:24875"/>
    </cofactor>
</comment>
<dbReference type="Proteomes" id="UP001457282">
    <property type="component" value="Unassembled WGS sequence"/>
</dbReference>
<keyword evidence="3" id="KW-0444">Lipid biosynthesis</keyword>
<keyword evidence="6" id="KW-0276">Fatty acid metabolism</keyword>
<keyword evidence="4 12" id="KW-0479">Metal-binding</keyword>
<dbReference type="PROSITE" id="PS00081">
    <property type="entry name" value="LIPOXYGENASE_2"/>
    <property type="match status" value="1"/>
</dbReference>
<dbReference type="InterPro" id="IPR000907">
    <property type="entry name" value="LipOase"/>
</dbReference>
<keyword evidence="11" id="KW-0275">Fatty acid biosynthesis</keyword>
<evidence type="ECO:0000256" key="1">
    <source>
        <dbReference type="ARBA" id="ARBA00001962"/>
    </source>
</evidence>
<evidence type="ECO:0000256" key="7">
    <source>
        <dbReference type="ARBA" id="ARBA00022964"/>
    </source>
</evidence>
<dbReference type="InterPro" id="IPR020833">
    <property type="entry name" value="LipOase_Fe_BS"/>
</dbReference>
<keyword evidence="7 12" id="KW-0223">Dioxygenase</keyword>
<organism evidence="14 15">
    <name type="scientific">Rubus argutus</name>
    <name type="common">Southern blackberry</name>
    <dbReference type="NCBI Taxonomy" id="59490"/>
    <lineage>
        <taxon>Eukaryota</taxon>
        <taxon>Viridiplantae</taxon>
        <taxon>Streptophyta</taxon>
        <taxon>Embryophyta</taxon>
        <taxon>Tracheophyta</taxon>
        <taxon>Spermatophyta</taxon>
        <taxon>Magnoliopsida</taxon>
        <taxon>eudicotyledons</taxon>
        <taxon>Gunneridae</taxon>
        <taxon>Pentapetalae</taxon>
        <taxon>rosids</taxon>
        <taxon>fabids</taxon>
        <taxon>Rosales</taxon>
        <taxon>Rosaceae</taxon>
        <taxon>Rosoideae</taxon>
        <taxon>Rosoideae incertae sedis</taxon>
        <taxon>Rubus</taxon>
    </lineage>
</organism>
<evidence type="ECO:0000256" key="12">
    <source>
        <dbReference type="RuleBase" id="RU003974"/>
    </source>
</evidence>
<dbReference type="PROSITE" id="PS51393">
    <property type="entry name" value="LIPOXYGENASE_3"/>
    <property type="match status" value="1"/>
</dbReference>
<dbReference type="SUPFAM" id="SSF48484">
    <property type="entry name" value="Lipoxigenase"/>
    <property type="match status" value="1"/>
</dbReference>
<keyword evidence="9 12" id="KW-0408">Iron</keyword>
<dbReference type="EMBL" id="JBEDUW010000052">
    <property type="protein sequence ID" value="KAK9906957.1"/>
    <property type="molecule type" value="Genomic_DNA"/>
</dbReference>
<dbReference type="AlphaFoldDB" id="A0AAW1VR41"/>
<dbReference type="PRINTS" id="PR00087">
    <property type="entry name" value="LIPOXYGENASE"/>
</dbReference>
<proteinExistence type="inferred from homology"/>